<gene>
    <name evidence="1" type="ORF">EIK79_17165</name>
</gene>
<reference evidence="1 2" key="1">
    <citation type="submission" date="2018-11" db="EMBL/GenBank/DDBJ databases">
        <title>Taxonoimc description of Halomarina strain SPP-AMP-1.</title>
        <authorList>
            <person name="Pal Y."/>
            <person name="Srinivasana K."/>
            <person name="Verma A."/>
            <person name="Kumar P."/>
        </authorList>
    </citation>
    <scope>NUCLEOTIDE SEQUENCE [LARGE SCALE GENOMIC DNA]</scope>
    <source>
        <strain evidence="1 2">SPP-AMP-1</strain>
    </source>
</reference>
<keyword evidence="2" id="KW-1185">Reference proteome</keyword>
<dbReference type="Pfam" id="PF26261">
    <property type="entry name" value="DUF8065"/>
    <property type="match status" value="1"/>
</dbReference>
<dbReference type="AlphaFoldDB" id="A0A3P3R2W1"/>
<dbReference type="Proteomes" id="UP000282322">
    <property type="component" value="Unassembled WGS sequence"/>
</dbReference>
<dbReference type="EMBL" id="RRCH01000046">
    <property type="protein sequence ID" value="RRJ27812.1"/>
    <property type="molecule type" value="Genomic_DNA"/>
</dbReference>
<comment type="caution">
    <text evidence="1">The sequence shown here is derived from an EMBL/GenBank/DDBJ whole genome shotgun (WGS) entry which is preliminary data.</text>
</comment>
<evidence type="ECO:0000313" key="1">
    <source>
        <dbReference type="EMBL" id="RRJ27812.1"/>
    </source>
</evidence>
<dbReference type="InterPro" id="IPR058378">
    <property type="entry name" value="DUF8065"/>
</dbReference>
<protein>
    <submittedName>
        <fullName evidence="1">Uncharacterized protein</fullName>
    </submittedName>
</protein>
<name>A0A3P3R2W1_9EURY</name>
<proteinExistence type="predicted"/>
<evidence type="ECO:0000313" key="2">
    <source>
        <dbReference type="Proteomes" id="UP000282322"/>
    </source>
</evidence>
<dbReference type="RefSeq" id="WP_124956925.1">
    <property type="nucleotide sequence ID" value="NZ_RRCH01000046.1"/>
</dbReference>
<accession>A0A3P3R2W1</accession>
<sequence>MSGAGYNEKVQFRAGAEKAAAETLDEMRLGGINVSELARQGLREMLRRTLSEEDKIRIHRRYAADEIDEDVARVLLGDAIEEIDREQAAFEAAMELDTDDVVQD</sequence>
<organism evidence="1 2">
    <name type="scientific">Halocatena pleomorpha</name>
    <dbReference type="NCBI Taxonomy" id="1785090"/>
    <lineage>
        <taxon>Archaea</taxon>
        <taxon>Methanobacteriati</taxon>
        <taxon>Methanobacteriota</taxon>
        <taxon>Stenosarchaea group</taxon>
        <taxon>Halobacteria</taxon>
        <taxon>Halobacteriales</taxon>
        <taxon>Natronomonadaceae</taxon>
        <taxon>Halocatena</taxon>
    </lineage>
</organism>
<dbReference type="OrthoDB" id="203402at2157"/>